<reference evidence="1" key="1">
    <citation type="journal article" date="2023" name="PeerJ">
        <title>Selection and evaluation of lactic acid bacteria from chicken feces in Thailand as potential probiotics.</title>
        <authorList>
            <person name="Khurajog B."/>
            <person name="Disastra Y."/>
            <person name="Lawwyne L.D."/>
            <person name="Sirichokchatchawan W."/>
            <person name="Niyomtham W."/>
            <person name="Yindee J."/>
            <person name="Hampson D.J."/>
            <person name="Prapasarakul N."/>
        </authorList>
    </citation>
    <scope>NUCLEOTIDE SEQUENCE</scope>
    <source>
        <strain evidence="2">BF14</strain>
        <strain evidence="1">BF9</strain>
    </source>
</reference>
<sequence>MEITIGKQKQELNFGVRFVNELDNVIGVKRDGISLGFGLTKSIPALQAYDTAVLAQVLYCATFPNSPRASLESIYDFIDNPDTDIEGLFKEVNKELKKANAVKLALKNMKA</sequence>
<organism evidence="1 3">
    <name type="scientific">Pediococcus acidilactici</name>
    <dbReference type="NCBI Taxonomy" id="1254"/>
    <lineage>
        <taxon>Bacteria</taxon>
        <taxon>Bacillati</taxon>
        <taxon>Bacillota</taxon>
        <taxon>Bacilli</taxon>
        <taxon>Lactobacillales</taxon>
        <taxon>Lactobacillaceae</taxon>
        <taxon>Pediococcus</taxon>
        <taxon>Pediococcus acidilactici group</taxon>
    </lineage>
</organism>
<dbReference type="Proteomes" id="UP001280415">
    <property type="component" value="Unassembled WGS sequence"/>
</dbReference>
<evidence type="ECO:0000313" key="3">
    <source>
        <dbReference type="Proteomes" id="UP001280897"/>
    </source>
</evidence>
<protein>
    <submittedName>
        <fullName evidence="1">Tail assembly chaperone</fullName>
    </submittedName>
</protein>
<evidence type="ECO:0000313" key="1">
    <source>
        <dbReference type="EMBL" id="MDV2621935.1"/>
    </source>
</evidence>
<evidence type="ECO:0000313" key="2">
    <source>
        <dbReference type="EMBL" id="MDV2912183.1"/>
    </source>
</evidence>
<reference evidence="1" key="2">
    <citation type="submission" date="2023-10" db="EMBL/GenBank/DDBJ databases">
        <authorList>
            <person name="Khurajog B."/>
        </authorList>
    </citation>
    <scope>NUCLEOTIDE SEQUENCE</scope>
    <source>
        <strain evidence="2">BF14</strain>
        <strain evidence="1">BF9</strain>
    </source>
</reference>
<dbReference type="Pfam" id="PF12363">
    <property type="entry name" value="Phage_TAC_12"/>
    <property type="match status" value="1"/>
</dbReference>
<dbReference type="Proteomes" id="UP001280897">
    <property type="component" value="Unassembled WGS sequence"/>
</dbReference>
<dbReference type="EMBL" id="JAWJAV010000007">
    <property type="protein sequence ID" value="MDV2621935.1"/>
    <property type="molecule type" value="Genomic_DNA"/>
</dbReference>
<dbReference type="EMBL" id="JAWJAX010000018">
    <property type="protein sequence ID" value="MDV2912183.1"/>
    <property type="molecule type" value="Genomic_DNA"/>
</dbReference>
<dbReference type="RefSeq" id="WP_008842043.1">
    <property type="nucleotide sequence ID" value="NZ_CP018763.1"/>
</dbReference>
<name>A0AAN1AT31_PEDAC</name>
<proteinExistence type="predicted"/>
<comment type="caution">
    <text evidence="1">The sequence shown here is derived from an EMBL/GenBank/DDBJ whole genome shotgun (WGS) entry which is preliminary data.</text>
</comment>
<gene>
    <name evidence="1" type="ORF">R0G89_09345</name>
    <name evidence="2" type="ORF">R0H03_10110</name>
</gene>
<accession>A0AAN1AT31</accession>
<dbReference type="AlphaFoldDB" id="A0AAN1AT31"/>
<dbReference type="InterPro" id="IPR024410">
    <property type="entry name" value="Phage_TAC_12"/>
</dbReference>